<organism evidence="2 3">
    <name type="scientific">Ceratodon purpureus</name>
    <name type="common">Fire moss</name>
    <name type="synonym">Dicranum purpureum</name>
    <dbReference type="NCBI Taxonomy" id="3225"/>
    <lineage>
        <taxon>Eukaryota</taxon>
        <taxon>Viridiplantae</taxon>
        <taxon>Streptophyta</taxon>
        <taxon>Embryophyta</taxon>
        <taxon>Bryophyta</taxon>
        <taxon>Bryophytina</taxon>
        <taxon>Bryopsida</taxon>
        <taxon>Dicranidae</taxon>
        <taxon>Pseudoditrichales</taxon>
        <taxon>Ditrichaceae</taxon>
        <taxon>Ceratodon</taxon>
    </lineage>
</organism>
<dbReference type="PANTHER" id="PTHR36896">
    <property type="entry name" value="OS01G0729500 PROTEIN"/>
    <property type="match status" value="1"/>
</dbReference>
<sequence length="142" mass="15456">MAILGRRMLSIASVLVLVLVTWTHGAACEPDVCRRIAARGECMGEGDGGGGKGCVWCDVPQRCVSAAQVLEFGADSCFGRLRRQSRRLLDERNECGTIATKDLCSKVDYCKWCRSEVLDDTCFGAAESARLPRTIFLCSDVS</sequence>
<feature type="chain" id="PRO_5035914528" evidence="1">
    <location>
        <begin position="29"/>
        <end position="142"/>
    </location>
</feature>
<dbReference type="EMBL" id="CM026433">
    <property type="protein sequence ID" value="KAG0554009.1"/>
    <property type="molecule type" value="Genomic_DNA"/>
</dbReference>
<name>A0A8T0G7J9_CERPU</name>
<keyword evidence="3" id="KW-1185">Reference proteome</keyword>
<feature type="signal peptide" evidence="1">
    <location>
        <begin position="1"/>
        <end position="28"/>
    </location>
</feature>
<comment type="caution">
    <text evidence="2">The sequence shown here is derived from an EMBL/GenBank/DDBJ whole genome shotgun (WGS) entry which is preliminary data.</text>
</comment>
<protein>
    <submittedName>
        <fullName evidence="2">Uncharacterized protein</fullName>
    </submittedName>
</protein>
<dbReference type="AlphaFoldDB" id="A0A8T0G7J9"/>
<evidence type="ECO:0000313" key="3">
    <source>
        <dbReference type="Proteomes" id="UP000822688"/>
    </source>
</evidence>
<evidence type="ECO:0000313" key="2">
    <source>
        <dbReference type="EMBL" id="KAG0554009.1"/>
    </source>
</evidence>
<keyword evidence="1" id="KW-0732">Signal</keyword>
<evidence type="ECO:0000256" key="1">
    <source>
        <dbReference type="SAM" id="SignalP"/>
    </source>
</evidence>
<proteinExistence type="predicted"/>
<dbReference type="PANTHER" id="PTHR36896:SF2">
    <property type="entry name" value="OS01G0729500 PROTEIN"/>
    <property type="match status" value="1"/>
</dbReference>
<accession>A0A8T0G7J9</accession>
<reference evidence="2" key="1">
    <citation type="submission" date="2020-06" db="EMBL/GenBank/DDBJ databases">
        <title>WGS assembly of Ceratodon purpureus strain R40.</title>
        <authorList>
            <person name="Carey S.B."/>
            <person name="Jenkins J."/>
            <person name="Shu S."/>
            <person name="Lovell J.T."/>
            <person name="Sreedasyam A."/>
            <person name="Maumus F."/>
            <person name="Tiley G.P."/>
            <person name="Fernandez-Pozo N."/>
            <person name="Barry K."/>
            <person name="Chen C."/>
            <person name="Wang M."/>
            <person name="Lipzen A."/>
            <person name="Daum C."/>
            <person name="Saski C.A."/>
            <person name="Payton A.C."/>
            <person name="Mcbreen J.C."/>
            <person name="Conrad R.E."/>
            <person name="Kollar L.M."/>
            <person name="Olsson S."/>
            <person name="Huttunen S."/>
            <person name="Landis J.B."/>
            <person name="Wickett N.J."/>
            <person name="Johnson M.G."/>
            <person name="Rensing S.A."/>
            <person name="Grimwood J."/>
            <person name="Schmutz J."/>
            <person name="Mcdaniel S.F."/>
        </authorList>
    </citation>
    <scope>NUCLEOTIDE SEQUENCE</scope>
    <source>
        <strain evidence="2">R40</strain>
    </source>
</reference>
<gene>
    <name evidence="2" type="ORF">KC19_12G055700</name>
</gene>
<dbReference type="Proteomes" id="UP000822688">
    <property type="component" value="Chromosome 12"/>
</dbReference>